<feature type="transmembrane region" description="Helical" evidence="1">
    <location>
        <begin position="81"/>
        <end position="100"/>
    </location>
</feature>
<feature type="transmembrane region" description="Helical" evidence="1">
    <location>
        <begin position="53"/>
        <end position="74"/>
    </location>
</feature>
<protein>
    <submittedName>
        <fullName evidence="2">Uncharacterized protein</fullName>
    </submittedName>
</protein>
<evidence type="ECO:0000256" key="1">
    <source>
        <dbReference type="SAM" id="Phobius"/>
    </source>
</evidence>
<keyword evidence="1" id="KW-0812">Transmembrane</keyword>
<name>A0A6C0DF69_9ZZZZ</name>
<organism evidence="2">
    <name type="scientific">viral metagenome</name>
    <dbReference type="NCBI Taxonomy" id="1070528"/>
    <lineage>
        <taxon>unclassified sequences</taxon>
        <taxon>metagenomes</taxon>
        <taxon>organismal metagenomes</taxon>
    </lineage>
</organism>
<reference evidence="2" key="1">
    <citation type="journal article" date="2020" name="Nature">
        <title>Giant virus diversity and host interactions through global metagenomics.</title>
        <authorList>
            <person name="Schulz F."/>
            <person name="Roux S."/>
            <person name="Paez-Espino D."/>
            <person name="Jungbluth S."/>
            <person name="Walsh D.A."/>
            <person name="Denef V.J."/>
            <person name="McMahon K.D."/>
            <person name="Konstantinidis K.T."/>
            <person name="Eloe-Fadrosh E.A."/>
            <person name="Kyrpides N.C."/>
            <person name="Woyke T."/>
        </authorList>
    </citation>
    <scope>NUCLEOTIDE SEQUENCE</scope>
    <source>
        <strain evidence="2">GVMAG-M-3300023174-144</strain>
    </source>
</reference>
<accession>A0A6C0DF69</accession>
<keyword evidence="1" id="KW-1133">Transmembrane helix</keyword>
<keyword evidence="1" id="KW-0472">Membrane</keyword>
<proteinExistence type="predicted"/>
<evidence type="ECO:0000313" key="2">
    <source>
        <dbReference type="EMBL" id="QHT14940.1"/>
    </source>
</evidence>
<dbReference type="EMBL" id="MN739598">
    <property type="protein sequence ID" value="QHT14940.1"/>
    <property type="molecule type" value="Genomic_DNA"/>
</dbReference>
<feature type="transmembrane region" description="Helical" evidence="1">
    <location>
        <begin position="12"/>
        <end position="33"/>
    </location>
</feature>
<dbReference type="AlphaFoldDB" id="A0A6C0DF69"/>
<sequence>MAFPRKLKELCTPAFIYFVLSVIGILVTLVSNIGGRSNMYTLGNFSSPVPHTGLIFIVKVIYVLFWTWILNLMCKDGHREIAWFLVLLPFVLFFILVLMMRSPSFEGFENAPKIPTCDSLDAKLKMCSGTDVWLDKQESMFGDKKCMGKCGPKPAEGFTTKKSNM</sequence>